<proteinExistence type="predicted"/>
<accession>A0A9D3S670</accession>
<name>A0A9D3S670_ANGAN</name>
<comment type="caution">
    <text evidence="1">The sequence shown here is derived from an EMBL/GenBank/DDBJ whole genome shotgun (WGS) entry which is preliminary data.</text>
</comment>
<evidence type="ECO:0000313" key="1">
    <source>
        <dbReference type="EMBL" id="KAG5851547.1"/>
    </source>
</evidence>
<feature type="non-terminal residue" evidence="1">
    <location>
        <position position="1"/>
    </location>
</feature>
<sequence>LGALLGGTSPLCPVNPSSPLSLSSSLPLPQRCCWAPDLGLMLGFPLHSRTPHSPQCEGGNGPWCLGVPGLDQLCLMAQWAGHLDFPLLIWGLYPDLNLVLGHFRPLPLLPHYTGLPPHRCLDPVSEYPPLPLGCWGAPGLDLLLGSQLLPLLPHWAELRPHHYLHPAPPPPLSASGLLLSDWLQSHQ</sequence>
<evidence type="ECO:0000313" key="2">
    <source>
        <dbReference type="Proteomes" id="UP001044222"/>
    </source>
</evidence>
<dbReference type="AlphaFoldDB" id="A0A9D3S670"/>
<dbReference type="EMBL" id="JAFIRN010000003">
    <property type="protein sequence ID" value="KAG5851547.1"/>
    <property type="molecule type" value="Genomic_DNA"/>
</dbReference>
<organism evidence="1 2">
    <name type="scientific">Anguilla anguilla</name>
    <name type="common">European freshwater eel</name>
    <name type="synonym">Muraena anguilla</name>
    <dbReference type="NCBI Taxonomy" id="7936"/>
    <lineage>
        <taxon>Eukaryota</taxon>
        <taxon>Metazoa</taxon>
        <taxon>Chordata</taxon>
        <taxon>Craniata</taxon>
        <taxon>Vertebrata</taxon>
        <taxon>Euteleostomi</taxon>
        <taxon>Actinopterygii</taxon>
        <taxon>Neopterygii</taxon>
        <taxon>Teleostei</taxon>
        <taxon>Anguilliformes</taxon>
        <taxon>Anguillidae</taxon>
        <taxon>Anguilla</taxon>
    </lineage>
</organism>
<protein>
    <submittedName>
        <fullName evidence="1">Uncharacterized protein</fullName>
    </submittedName>
</protein>
<dbReference type="Proteomes" id="UP001044222">
    <property type="component" value="Unassembled WGS sequence"/>
</dbReference>
<gene>
    <name evidence="1" type="ORF">ANANG_G00052840</name>
</gene>
<keyword evidence="2" id="KW-1185">Reference proteome</keyword>
<reference evidence="1" key="1">
    <citation type="submission" date="2021-01" db="EMBL/GenBank/DDBJ databases">
        <title>A chromosome-scale assembly of European eel, Anguilla anguilla.</title>
        <authorList>
            <person name="Henkel C."/>
            <person name="Jong-Raadsen S.A."/>
            <person name="Dufour S."/>
            <person name="Weltzien F.-A."/>
            <person name="Palstra A.P."/>
            <person name="Pelster B."/>
            <person name="Spaink H.P."/>
            <person name="Van Den Thillart G.E."/>
            <person name="Jansen H."/>
            <person name="Zahm M."/>
            <person name="Klopp C."/>
            <person name="Cedric C."/>
            <person name="Louis A."/>
            <person name="Berthelot C."/>
            <person name="Parey E."/>
            <person name="Roest Crollius H."/>
            <person name="Montfort J."/>
            <person name="Robinson-Rechavi M."/>
            <person name="Bucao C."/>
            <person name="Bouchez O."/>
            <person name="Gislard M."/>
            <person name="Lluch J."/>
            <person name="Milhes M."/>
            <person name="Lampietro C."/>
            <person name="Lopez Roques C."/>
            <person name="Donnadieu C."/>
            <person name="Braasch I."/>
            <person name="Desvignes T."/>
            <person name="Postlethwait J."/>
            <person name="Bobe J."/>
            <person name="Guiguen Y."/>
            <person name="Dirks R."/>
        </authorList>
    </citation>
    <scope>NUCLEOTIDE SEQUENCE</scope>
    <source>
        <strain evidence="1">Tag_6206</strain>
        <tissue evidence="1">Liver</tissue>
    </source>
</reference>